<proteinExistence type="predicted"/>
<dbReference type="KEGG" id="pgri:PgNI_09025"/>
<dbReference type="Proteomes" id="UP000515153">
    <property type="component" value="Chromosome V"/>
</dbReference>
<feature type="chain" id="PRO_5027916627" evidence="1">
    <location>
        <begin position="22"/>
        <end position="446"/>
    </location>
</feature>
<evidence type="ECO:0000313" key="2">
    <source>
        <dbReference type="Proteomes" id="UP000515153"/>
    </source>
</evidence>
<dbReference type="PANTHER" id="PTHR12303:SF13">
    <property type="match status" value="1"/>
</dbReference>
<dbReference type="Pfam" id="PF07942">
    <property type="entry name" value="CARME"/>
    <property type="match status" value="1"/>
</dbReference>
<dbReference type="InterPro" id="IPR012901">
    <property type="entry name" value="CARME"/>
</dbReference>
<dbReference type="PANTHER" id="PTHR12303">
    <property type="entry name" value="CARNOSINE N-METHYLTRANSFERASE"/>
    <property type="match status" value="1"/>
</dbReference>
<dbReference type="RefSeq" id="XP_030979098.1">
    <property type="nucleotide sequence ID" value="XM_031129015.1"/>
</dbReference>
<keyword evidence="1" id="KW-0732">Signal</keyword>
<reference evidence="2 3" key="1">
    <citation type="journal article" date="2019" name="Mol. Biol. Evol.">
        <title>Blast fungal genomes show frequent chromosomal changes, gene gains and losses, and effector gene turnover.</title>
        <authorList>
            <person name="Gomez Luciano L.B."/>
            <person name="Jason Tsai I."/>
            <person name="Chuma I."/>
            <person name="Tosa Y."/>
            <person name="Chen Y.H."/>
            <person name="Li J.Y."/>
            <person name="Li M.Y."/>
            <person name="Jade Lu M.Y."/>
            <person name="Nakayashiki H."/>
            <person name="Li W.H."/>
        </authorList>
    </citation>
    <scope>NUCLEOTIDE SEQUENCE [LARGE SCALE GENOMIC DNA]</scope>
    <source>
        <strain evidence="2 3">NI907</strain>
    </source>
</reference>
<dbReference type="GO" id="GO:0008757">
    <property type="term" value="F:S-adenosylmethionine-dependent methyltransferase activity"/>
    <property type="evidence" value="ECO:0007669"/>
    <property type="project" value="InterPro"/>
</dbReference>
<organism evidence="2 3">
    <name type="scientific">Pyricularia grisea</name>
    <name type="common">Crabgrass-specific blast fungus</name>
    <name type="synonym">Magnaporthe grisea</name>
    <dbReference type="NCBI Taxonomy" id="148305"/>
    <lineage>
        <taxon>Eukaryota</taxon>
        <taxon>Fungi</taxon>
        <taxon>Dikarya</taxon>
        <taxon>Ascomycota</taxon>
        <taxon>Pezizomycotina</taxon>
        <taxon>Sordariomycetes</taxon>
        <taxon>Sordariomycetidae</taxon>
        <taxon>Magnaporthales</taxon>
        <taxon>Pyriculariaceae</taxon>
        <taxon>Pyricularia</taxon>
    </lineage>
</organism>
<dbReference type="SMART" id="SM01296">
    <property type="entry name" value="N2227"/>
    <property type="match status" value="1"/>
</dbReference>
<reference evidence="3" key="3">
    <citation type="submission" date="2025-08" db="UniProtKB">
        <authorList>
            <consortium name="RefSeq"/>
        </authorList>
    </citation>
    <scope>IDENTIFICATION</scope>
    <source>
        <strain evidence="3">NI907</strain>
    </source>
</reference>
<dbReference type="SUPFAM" id="SSF53335">
    <property type="entry name" value="S-adenosyl-L-methionine-dependent methyltransferases"/>
    <property type="match status" value="1"/>
</dbReference>
<feature type="signal peptide" evidence="1">
    <location>
        <begin position="1"/>
        <end position="21"/>
    </location>
</feature>
<keyword evidence="2" id="KW-1185">Reference proteome</keyword>
<dbReference type="AlphaFoldDB" id="A0A6P8AW00"/>
<dbReference type="GeneID" id="41963923"/>
<name>A0A6P8AW00_PYRGI</name>
<evidence type="ECO:0000256" key="1">
    <source>
        <dbReference type="SAM" id="SignalP"/>
    </source>
</evidence>
<gene>
    <name evidence="3" type="ORF">PgNI_09025</name>
</gene>
<dbReference type="InterPro" id="IPR029063">
    <property type="entry name" value="SAM-dependent_MTases_sf"/>
</dbReference>
<protein>
    <submittedName>
        <fullName evidence="3">Uncharacterized protein</fullName>
    </submittedName>
</protein>
<reference evidence="3" key="2">
    <citation type="submission" date="2019-10" db="EMBL/GenBank/DDBJ databases">
        <authorList>
            <consortium name="NCBI Genome Project"/>
        </authorList>
    </citation>
    <scope>NUCLEOTIDE SEQUENCE</scope>
    <source>
        <strain evidence="3">NI907</strain>
    </source>
</reference>
<accession>A0A6P8AW00</accession>
<sequence length="446" mass="50562">MRLQNTSILMLISNFWIHTTALSSSHNGLENENLASIPIGDLLPETDEWLQQDTHLTSHRHRAEKEQLLLRMDKSHGSWDTNHPRARLLDALAAYSRYGELTKAEFKRWRDLYRKVPQKQKNILESAAGYSAKFDTAEELVDANAQLCKRIVETALEFYQLKPRELRDHIAALKKAGRTPDRISVSQALKHYVRDWSSEGQSERDDAFPCIKSTLESFFPNRETAPVKLLFPGAGLGRLGHDVAALGNFEVTNNEWSMYMNVAYRLLEAHHNPHSFATHPFIDNWSHHATTDNQFRGVSSPDVHLNTSTVLLVEGDFTTVFSKPDKKDMAVYDAVVTHFFIDTARNLMSYIDTIYAVLKPGAYWINFGPLLYGTGPWVQLSLEEVVGVVKAMGFEFVPLDSVDECGPLTLDGELVRGTRAVYGFDERALTRNAYSAQAWAVRKIIH</sequence>
<dbReference type="Gene3D" id="3.40.50.150">
    <property type="entry name" value="Vaccinia Virus protein VP39"/>
    <property type="match status" value="1"/>
</dbReference>
<evidence type="ECO:0000313" key="3">
    <source>
        <dbReference type="RefSeq" id="XP_030979098.1"/>
    </source>
</evidence>